<feature type="chain" id="PRO_5045817598" evidence="1">
    <location>
        <begin position="22"/>
        <end position="272"/>
    </location>
</feature>
<sequence length="272" mass="28841">MLKPFAIATLALSMLDGAAAAEPELQISRAASRQAQAAPAQNFTGSVKVEMLFTPAGPDRTSAGSVTFSPGARTAWHTHPLGQTLIVTAGVGRIQRWGGAIEEIRPGDVVRIPPHTKHWHGAAPGSPMTHIAIQEAQDGKTVDWLEQVSDAQYGTGTGTAAAKPLAQGPSVAQQRFGDVAPKLAQLTDDVLFGDVWARPGLSRRDRSLVTVSALIAMNRPDQLRSHLALARQNGLSEAELVEALTHLAFYAGWPSAVTAADVAKEVFNRKPQ</sequence>
<name>A0ABY3EMV9_9BURK</name>
<feature type="signal peptide" evidence="1">
    <location>
        <begin position="1"/>
        <end position="21"/>
    </location>
</feature>
<dbReference type="CDD" id="cd02233">
    <property type="entry name" value="cupin_HNL-like"/>
    <property type="match status" value="1"/>
</dbReference>
<feature type="domain" description="Carboxymuconolactone decarboxylase-like" evidence="2">
    <location>
        <begin position="181"/>
        <end position="265"/>
    </location>
</feature>
<organism evidence="4 5">
    <name type="scientific">Cupriavidus campinensis</name>
    <dbReference type="NCBI Taxonomy" id="151783"/>
    <lineage>
        <taxon>Bacteria</taxon>
        <taxon>Pseudomonadati</taxon>
        <taxon>Pseudomonadota</taxon>
        <taxon>Betaproteobacteria</taxon>
        <taxon>Burkholderiales</taxon>
        <taxon>Burkholderiaceae</taxon>
        <taxon>Cupriavidus</taxon>
    </lineage>
</organism>
<dbReference type="Gene3D" id="1.20.1290.10">
    <property type="entry name" value="AhpD-like"/>
    <property type="match status" value="1"/>
</dbReference>
<accession>A0ABY3EMV9</accession>
<comment type="caution">
    <text evidence="4">The sequence shown here is derived from an EMBL/GenBank/DDBJ whole genome shotgun (WGS) entry which is preliminary data.</text>
</comment>
<dbReference type="PANTHER" id="PTHR43698:SF1">
    <property type="entry name" value="BLL4564 PROTEIN"/>
    <property type="match status" value="1"/>
</dbReference>
<dbReference type="PANTHER" id="PTHR43698">
    <property type="entry name" value="RIBD C-TERMINAL DOMAIN CONTAINING PROTEIN"/>
    <property type="match status" value="1"/>
</dbReference>
<proteinExistence type="predicted"/>
<dbReference type="InterPro" id="IPR029032">
    <property type="entry name" value="AhpD-like"/>
</dbReference>
<keyword evidence="1" id="KW-0732">Signal</keyword>
<dbReference type="InterPro" id="IPR047263">
    <property type="entry name" value="HNL-like_cupin"/>
</dbReference>
<dbReference type="Pfam" id="PF02627">
    <property type="entry name" value="CMD"/>
    <property type="match status" value="1"/>
</dbReference>
<dbReference type="Gene3D" id="2.60.120.10">
    <property type="entry name" value="Jelly Rolls"/>
    <property type="match status" value="1"/>
</dbReference>
<dbReference type="EMBL" id="VCIZ01000008">
    <property type="protein sequence ID" value="TSP11978.1"/>
    <property type="molecule type" value="Genomic_DNA"/>
</dbReference>
<feature type="domain" description="Cupin type-2" evidence="3">
    <location>
        <begin position="66"/>
        <end position="128"/>
    </location>
</feature>
<dbReference type="SUPFAM" id="SSF51182">
    <property type="entry name" value="RmlC-like cupins"/>
    <property type="match status" value="1"/>
</dbReference>
<dbReference type="Pfam" id="PF07883">
    <property type="entry name" value="Cupin_2"/>
    <property type="match status" value="1"/>
</dbReference>
<evidence type="ECO:0000256" key="1">
    <source>
        <dbReference type="SAM" id="SignalP"/>
    </source>
</evidence>
<evidence type="ECO:0000259" key="3">
    <source>
        <dbReference type="Pfam" id="PF07883"/>
    </source>
</evidence>
<gene>
    <name evidence="4" type="ORF">FGG12_15250</name>
</gene>
<evidence type="ECO:0000313" key="5">
    <source>
        <dbReference type="Proteomes" id="UP000318943"/>
    </source>
</evidence>
<dbReference type="SUPFAM" id="SSF69118">
    <property type="entry name" value="AhpD-like"/>
    <property type="match status" value="1"/>
</dbReference>
<dbReference type="InterPro" id="IPR003779">
    <property type="entry name" value="CMD-like"/>
</dbReference>
<keyword evidence="5" id="KW-1185">Reference proteome</keyword>
<dbReference type="InterPro" id="IPR011051">
    <property type="entry name" value="RmlC_Cupin_sf"/>
</dbReference>
<dbReference type="InterPro" id="IPR013096">
    <property type="entry name" value="Cupin_2"/>
</dbReference>
<protein>
    <submittedName>
        <fullName evidence="4">Cupin domain-containing protein</fullName>
    </submittedName>
</protein>
<dbReference type="Proteomes" id="UP000318943">
    <property type="component" value="Unassembled WGS sequence"/>
</dbReference>
<dbReference type="InterPro" id="IPR014710">
    <property type="entry name" value="RmlC-like_jellyroll"/>
</dbReference>
<evidence type="ECO:0000259" key="2">
    <source>
        <dbReference type="Pfam" id="PF02627"/>
    </source>
</evidence>
<evidence type="ECO:0000313" key="4">
    <source>
        <dbReference type="EMBL" id="TSP11978.1"/>
    </source>
</evidence>
<reference evidence="4 5" key="1">
    <citation type="submission" date="2019-05" db="EMBL/GenBank/DDBJ databases">
        <title>Whole genome sequence analysis of Cupriavidus campinensis S14E4C strain.</title>
        <authorList>
            <person name="Abbaszade G."/>
            <person name="Szabo A."/>
            <person name="Toumi M."/>
            <person name="Toth E."/>
        </authorList>
    </citation>
    <scope>NUCLEOTIDE SEQUENCE [LARGE SCALE GENOMIC DNA]</scope>
    <source>
        <strain evidence="4 5">S14E4C</strain>
    </source>
</reference>